<dbReference type="Gene3D" id="1.10.10.10">
    <property type="entry name" value="Winged helix-like DNA-binding domain superfamily/Winged helix DNA-binding domain"/>
    <property type="match status" value="1"/>
</dbReference>
<dbReference type="AlphaFoldDB" id="A0A150IX66"/>
<comment type="caution">
    <text evidence="2">The sequence shown here is derived from an EMBL/GenBank/DDBJ whole genome shotgun (WGS) entry which is preliminary data.</text>
</comment>
<dbReference type="PANTHER" id="PTHR33169">
    <property type="entry name" value="PADR-FAMILY TRANSCRIPTIONAL REGULATOR"/>
    <property type="match status" value="1"/>
</dbReference>
<dbReference type="Proteomes" id="UP000075578">
    <property type="component" value="Unassembled WGS sequence"/>
</dbReference>
<sequence>MCNEKDPQRGWLQFLILRVVCETPSYGYEIIKKIEEMSHGRHIIKTGTMYTTLRRMENSGLLSSVWEKNQDAPDKRIYKPTTKGEEFLEKWFENLIESRSIIDSMIEFYNNKFGGR</sequence>
<reference evidence="2 3" key="1">
    <citation type="journal article" date="2016" name="ISME J.">
        <title>Chasing the elusive Euryarchaeota class WSA2: genomes reveal a uniquely fastidious methyl-reducing methanogen.</title>
        <authorList>
            <person name="Nobu M.K."/>
            <person name="Narihiro T."/>
            <person name="Kuroda K."/>
            <person name="Mei R."/>
            <person name="Liu W.T."/>
        </authorList>
    </citation>
    <scope>NUCLEOTIDE SEQUENCE [LARGE SCALE GENOMIC DNA]</scope>
    <source>
        <strain evidence="2">U1lsi0528_Bin089</strain>
    </source>
</reference>
<dbReference type="InterPro" id="IPR005149">
    <property type="entry name" value="Tscrpt_reg_PadR_N"/>
</dbReference>
<dbReference type="EMBL" id="LNGD01000100">
    <property type="protein sequence ID" value="KYC49579.1"/>
    <property type="molecule type" value="Genomic_DNA"/>
</dbReference>
<evidence type="ECO:0000313" key="2">
    <source>
        <dbReference type="EMBL" id="KYC49579.1"/>
    </source>
</evidence>
<evidence type="ECO:0000313" key="3">
    <source>
        <dbReference type="Proteomes" id="UP000075578"/>
    </source>
</evidence>
<dbReference type="PANTHER" id="PTHR33169:SF14">
    <property type="entry name" value="TRANSCRIPTIONAL REGULATOR RV3488"/>
    <property type="match status" value="1"/>
</dbReference>
<dbReference type="InterPro" id="IPR036390">
    <property type="entry name" value="WH_DNA-bd_sf"/>
</dbReference>
<dbReference type="InterPro" id="IPR052509">
    <property type="entry name" value="Metal_resp_DNA-bind_regulator"/>
</dbReference>
<protein>
    <submittedName>
        <fullName evidence="2">Lineage-specific thermal regulator protein</fullName>
    </submittedName>
</protein>
<feature type="domain" description="Transcription regulator PadR N-terminal" evidence="1">
    <location>
        <begin position="16"/>
        <end position="89"/>
    </location>
</feature>
<dbReference type="Pfam" id="PF03551">
    <property type="entry name" value="PadR"/>
    <property type="match status" value="1"/>
</dbReference>
<accession>A0A150IX66</accession>
<gene>
    <name evidence="2" type="ORF">AMQ74_01407</name>
</gene>
<dbReference type="InterPro" id="IPR036388">
    <property type="entry name" value="WH-like_DNA-bd_sf"/>
</dbReference>
<organism evidence="2 3">
    <name type="scientific">Candidatus Methanofastidiosum methylothiophilum</name>
    <dbReference type="NCBI Taxonomy" id="1705564"/>
    <lineage>
        <taxon>Archaea</taxon>
        <taxon>Methanobacteriati</taxon>
        <taxon>Methanobacteriota</taxon>
        <taxon>Stenosarchaea group</taxon>
        <taxon>Candidatus Methanofastidiosia</taxon>
        <taxon>Candidatus Methanofastidiosales</taxon>
        <taxon>Candidatus Methanofastidiosaceae</taxon>
        <taxon>Candidatus Methanofastidiosum</taxon>
    </lineage>
</organism>
<evidence type="ECO:0000259" key="1">
    <source>
        <dbReference type="Pfam" id="PF03551"/>
    </source>
</evidence>
<dbReference type="SUPFAM" id="SSF46785">
    <property type="entry name" value="Winged helix' DNA-binding domain"/>
    <property type="match status" value="1"/>
</dbReference>
<name>A0A150IX66_9EURY</name>
<proteinExistence type="predicted"/>